<comment type="caution">
    <text evidence="2">The sequence shown here is derived from an EMBL/GenBank/DDBJ whole genome shotgun (WGS) entry which is preliminary data.</text>
</comment>
<evidence type="ECO:0000313" key="2">
    <source>
        <dbReference type="EMBL" id="SOE55673.1"/>
    </source>
</evidence>
<dbReference type="NCBIfam" id="TIGR01901">
    <property type="entry name" value="adhes_NPXG"/>
    <property type="match status" value="1"/>
</dbReference>
<name>A0A7Z7I2I4_9BURK</name>
<sequence>MYSIAPRVQAAICSSGVRDCNVPTSNMQRRRSFTWTPCRSAYTLVLVAAMIVCIADASAAGSLPQGGHFVAGQGSITTQVASVGITQTSPRGVIDWRSFSIGNCETVAINNGTGATLNRVTGTDRSLIDGKLSATGTLYLINPQGVVVGPGGVISTGGRFVASALDGDTKPFMAGGDLTLTGTGNGVVVNLGKISSSGSDVFLISRNLIVNRGDIRAPQGAAELAVGSQVLLHDATSSQQVFVQTGSHGSVTNTGTVKAAQISLQAADGNVFALAGRHSELRATGTATRDGRVWLVADSGTVQAHGNIGATNADGSGGTLDMNGASLNVDYVMIDAAQWNLTTPAYTAGPHAASTFTRVLSNGTSVTVNTTGKDGTRGDINVISNVRWSGDASLTLNASHSTVVGQGMTIANAGAGNLTLRADANGIDNGGSTINRGTLDWSHSTGVVSVLHDMNGTYTPGTVRANPSWVAAPYSGLLSQFTTYRLVNTGADLANVSNDLAGTYALGRNVTLTAAGNAGIGVATQSAFTGQFDGRGHTIAGFSIGDLAGATDADYVGLFAIIGPTGIVRNLSVNGAAITEDNTRVGLLAGLNRGTLVNVHTSGSVTDQNGFFGSVMGGLVSRNEGTIERSSSAVDLSGQAGLGGLVGENAGVINQSFASGGAFSGSHGSGVGGLAMSNTGTITQSYATGETQLGLGDNGGFVADNSGTIQESFSTGHVTLFGPSPIGGFIGVNSGPISNDFWDIETSGKTVGVNGSGAEGATGLTTAQMSAPPSFGSQWNFGPNGTWVIPAGYTHPILRWQLQIQ</sequence>
<accession>A0A7Z7I2I4</accession>
<gene>
    <name evidence="2" type="ORF">SAMN05446927_1067</name>
</gene>
<evidence type="ECO:0000313" key="3">
    <source>
        <dbReference type="Proteomes" id="UP000219522"/>
    </source>
</evidence>
<evidence type="ECO:0000259" key="1">
    <source>
        <dbReference type="SMART" id="SM00912"/>
    </source>
</evidence>
<dbReference type="SUPFAM" id="SSF51126">
    <property type="entry name" value="Pectin lyase-like"/>
    <property type="match status" value="1"/>
</dbReference>
<dbReference type="Proteomes" id="UP000219522">
    <property type="component" value="Unassembled WGS sequence"/>
</dbReference>
<dbReference type="InterPro" id="IPR050909">
    <property type="entry name" value="Bact_Autotransporter_VF"/>
</dbReference>
<feature type="domain" description="Filamentous haemagglutinin FhaB/tRNA nuclease CdiA-like TPS" evidence="1">
    <location>
        <begin position="60"/>
        <end position="171"/>
    </location>
</feature>
<reference evidence="2 3" key="1">
    <citation type="submission" date="2017-09" db="EMBL/GenBank/DDBJ databases">
        <authorList>
            <person name="Varghese N."/>
            <person name="Submissions S."/>
        </authorList>
    </citation>
    <scope>NUCLEOTIDE SEQUENCE [LARGE SCALE GENOMIC DNA]</scope>
    <source>
        <strain evidence="2 3">OK806</strain>
    </source>
</reference>
<dbReference type="Pfam" id="PF05860">
    <property type="entry name" value="TPS"/>
    <property type="match status" value="1"/>
</dbReference>
<dbReference type="Gene3D" id="2.160.20.110">
    <property type="match status" value="1"/>
</dbReference>
<protein>
    <submittedName>
        <fullName evidence="2">Filamentous hemagglutinin family N-terminal domain-containing protein</fullName>
    </submittedName>
</protein>
<organism evidence="2 3">
    <name type="scientific">Caballeronia arationis</name>
    <dbReference type="NCBI Taxonomy" id="1777142"/>
    <lineage>
        <taxon>Bacteria</taxon>
        <taxon>Pseudomonadati</taxon>
        <taxon>Pseudomonadota</taxon>
        <taxon>Betaproteobacteria</taxon>
        <taxon>Burkholderiales</taxon>
        <taxon>Burkholderiaceae</taxon>
        <taxon>Caballeronia</taxon>
    </lineage>
</organism>
<proteinExistence type="predicted"/>
<dbReference type="AlphaFoldDB" id="A0A7Z7I2I4"/>
<dbReference type="PANTHER" id="PTHR12338:SF5">
    <property type="entry name" value="ANTIGEN 43-RELATED"/>
    <property type="match status" value="1"/>
</dbReference>
<dbReference type="EMBL" id="OCSU01000001">
    <property type="protein sequence ID" value="SOE55673.1"/>
    <property type="molecule type" value="Genomic_DNA"/>
</dbReference>
<dbReference type="Gene3D" id="2.160.20.10">
    <property type="entry name" value="Single-stranded right-handed beta-helix, Pectin lyase-like"/>
    <property type="match status" value="1"/>
</dbReference>
<dbReference type="InterPro" id="IPR011050">
    <property type="entry name" value="Pectin_lyase_fold/virulence"/>
</dbReference>
<dbReference type="InterPro" id="IPR012334">
    <property type="entry name" value="Pectin_lyas_fold"/>
</dbReference>
<dbReference type="PANTHER" id="PTHR12338">
    <property type="entry name" value="AUTOTRANSPORTER"/>
    <property type="match status" value="1"/>
</dbReference>
<dbReference type="SMART" id="SM00912">
    <property type="entry name" value="Haemagg_act"/>
    <property type="match status" value="1"/>
</dbReference>
<keyword evidence="3" id="KW-1185">Reference proteome</keyword>
<dbReference type="RefSeq" id="WP_374730509.1">
    <property type="nucleotide sequence ID" value="NZ_FCOG02000045.1"/>
</dbReference>
<dbReference type="InterPro" id="IPR008638">
    <property type="entry name" value="FhaB/CdiA-like_TPS"/>
</dbReference>